<dbReference type="InterPro" id="IPR011051">
    <property type="entry name" value="RmlC_Cupin_sf"/>
</dbReference>
<comment type="caution">
    <text evidence="2">The sequence shown here is derived from an EMBL/GenBank/DDBJ whole genome shotgun (WGS) entry which is preliminary data.</text>
</comment>
<organism evidence="2 3">
    <name type="scientific">Cytobacillus horneckiae</name>
    <dbReference type="NCBI Taxonomy" id="549687"/>
    <lineage>
        <taxon>Bacteria</taxon>
        <taxon>Bacillati</taxon>
        <taxon>Bacillota</taxon>
        <taxon>Bacilli</taxon>
        <taxon>Bacillales</taxon>
        <taxon>Bacillaceae</taxon>
        <taxon>Cytobacillus</taxon>
    </lineage>
</organism>
<dbReference type="Pfam" id="PF07883">
    <property type="entry name" value="Cupin_2"/>
    <property type="match status" value="1"/>
</dbReference>
<reference evidence="2 3" key="1">
    <citation type="journal article" date="2010" name="Int. J. Syst. Evol. Microbiol.">
        <title>Bacillus horneckiae sp. nov., isolated from a spacecraft-assembly clean room.</title>
        <authorList>
            <person name="Vaishampayan P."/>
            <person name="Probst A."/>
            <person name="Krishnamurthi S."/>
            <person name="Ghosh S."/>
            <person name="Osman S."/>
            <person name="McDowall A."/>
            <person name="Ruckmani A."/>
            <person name="Mayilraj S."/>
            <person name="Venkateswaran K."/>
        </authorList>
    </citation>
    <scope>NUCLEOTIDE SEQUENCE [LARGE SCALE GENOMIC DNA]</scope>
    <source>
        <strain evidence="3">1PO1SC</strain>
    </source>
</reference>
<dbReference type="RefSeq" id="WP_066195451.1">
    <property type="nucleotide sequence ID" value="NZ_CP194732.1"/>
</dbReference>
<dbReference type="InterPro" id="IPR014710">
    <property type="entry name" value="RmlC-like_jellyroll"/>
</dbReference>
<evidence type="ECO:0000313" key="2">
    <source>
        <dbReference type="EMBL" id="PKG28607.1"/>
    </source>
</evidence>
<accession>A0A2N0ZGH0</accession>
<name>A0A2N0ZGH0_9BACI</name>
<sequence length="108" mass="11898">MEIIKLKDLLNNGEHQTVLSLFNQDVKDGRITMGTATILPGERVPKEGASKHRENEYSVIVKGSIVTKTGGKTVIVKSGEATFIPAWQEHVSYNESEESCEVVWVLVG</sequence>
<proteinExistence type="predicted"/>
<feature type="domain" description="Cupin type-2" evidence="1">
    <location>
        <begin position="36"/>
        <end position="105"/>
    </location>
</feature>
<dbReference type="Gene3D" id="2.60.120.10">
    <property type="entry name" value="Jelly Rolls"/>
    <property type="match status" value="1"/>
</dbReference>
<gene>
    <name evidence="2" type="ORF">CWS20_12745</name>
</gene>
<dbReference type="EMBL" id="PISD01000027">
    <property type="protein sequence ID" value="PKG28607.1"/>
    <property type="molecule type" value="Genomic_DNA"/>
</dbReference>
<protein>
    <submittedName>
        <fullName evidence="2">Cupin domain-containing protein</fullName>
    </submittedName>
</protein>
<dbReference type="SUPFAM" id="SSF51182">
    <property type="entry name" value="RmlC-like cupins"/>
    <property type="match status" value="1"/>
</dbReference>
<dbReference type="InterPro" id="IPR013096">
    <property type="entry name" value="Cupin_2"/>
</dbReference>
<keyword evidence="3" id="KW-1185">Reference proteome</keyword>
<dbReference type="AlphaFoldDB" id="A0A2N0ZGH0"/>
<evidence type="ECO:0000313" key="3">
    <source>
        <dbReference type="Proteomes" id="UP000233343"/>
    </source>
</evidence>
<evidence type="ECO:0000259" key="1">
    <source>
        <dbReference type="Pfam" id="PF07883"/>
    </source>
</evidence>
<dbReference type="Proteomes" id="UP000233343">
    <property type="component" value="Unassembled WGS sequence"/>
</dbReference>